<evidence type="ECO:0000313" key="2">
    <source>
        <dbReference type="EMBL" id="MDT9684209.1"/>
    </source>
</evidence>
<feature type="region of interest" description="Disordered" evidence="1">
    <location>
        <begin position="351"/>
        <end position="411"/>
    </location>
</feature>
<feature type="compositionally biased region" description="Low complexity" evidence="1">
    <location>
        <begin position="392"/>
        <end position="411"/>
    </location>
</feature>
<dbReference type="Proteomes" id="UP001250181">
    <property type="component" value="Unassembled WGS sequence"/>
</dbReference>
<evidence type="ECO:0000313" key="3">
    <source>
        <dbReference type="Proteomes" id="UP001250181"/>
    </source>
</evidence>
<dbReference type="RefSeq" id="WP_315879268.1">
    <property type="nucleotide sequence ID" value="NZ_JAWCTQ010000024.1"/>
</dbReference>
<gene>
    <name evidence="2" type="ORF">RND61_19390</name>
</gene>
<reference evidence="2 3" key="1">
    <citation type="submission" date="2023-09" db="EMBL/GenBank/DDBJ databases">
        <title>Streptomyces sp. nov.: A antagonism against Alternaria gaisen Producing Streptochlin, Isolated from Tamarix root soil.</title>
        <authorList>
            <person name="Chen Y."/>
        </authorList>
    </citation>
    <scope>NUCLEOTIDE SEQUENCE [LARGE SCALE GENOMIC DNA]</scope>
    <source>
        <strain evidence="2 3">TRM76323</strain>
    </source>
</reference>
<feature type="compositionally biased region" description="Gly residues" evidence="1">
    <location>
        <begin position="356"/>
        <end position="373"/>
    </location>
</feature>
<comment type="caution">
    <text evidence="2">The sequence shown here is derived from an EMBL/GenBank/DDBJ whole genome shotgun (WGS) entry which is preliminary data.</text>
</comment>
<keyword evidence="3" id="KW-1185">Reference proteome</keyword>
<evidence type="ECO:0008006" key="4">
    <source>
        <dbReference type="Google" id="ProtNLM"/>
    </source>
</evidence>
<proteinExistence type="predicted"/>
<dbReference type="EMBL" id="JAWCTQ010000024">
    <property type="protein sequence ID" value="MDT9684209.1"/>
    <property type="molecule type" value="Genomic_DNA"/>
</dbReference>
<organism evidence="2 3">
    <name type="scientific">Streptomyces tamarix</name>
    <dbReference type="NCBI Taxonomy" id="3078565"/>
    <lineage>
        <taxon>Bacteria</taxon>
        <taxon>Bacillati</taxon>
        <taxon>Actinomycetota</taxon>
        <taxon>Actinomycetes</taxon>
        <taxon>Kitasatosporales</taxon>
        <taxon>Streptomycetaceae</taxon>
        <taxon>Streptomyces</taxon>
    </lineage>
</organism>
<sequence>MPLETPEWDKVTEWVREYLLDSTDPYVQLRHAGFAPEFIGGLPLTAVSSHNARALVQASRRTIDGQVRLLRALVLNDRLRVLPYVRDAEEYLARLERDAEAHTSQDVFRTQVLRGGAEVFLDREDLRETLRAFVADGHKSVLLVDGEPHSGRSYTYAFIRHVAQHQGFRPARVLLDPTTTATKVVRRLAAFVSDPRAGVVPPVATDLDDPLPALEEAVHWVVVQATGAEDLFWFVLDDCDRLDPGSDVWDLISRLALAIYEHQPVRGAQAPRLVLLGYGEAMRQLPYELRHSLCRDRARSAGPDDVRAFFERYVREQPPPSLAALAAEEREAALAGLVDVAVEEVLAAAGDADGDAPGGPGAGGPGGRGGPAGPGSPDGPHGPYGPAGPGSSGSPYGPADPNSPYGPCSPYGPGGECYMRRLGTAVEGAVRVYRALR</sequence>
<name>A0ABU3QN71_9ACTN</name>
<accession>A0ABU3QN71</accession>
<protein>
    <recommendedName>
        <fullName evidence="4">ATP-binding protein</fullName>
    </recommendedName>
</protein>
<evidence type="ECO:0000256" key="1">
    <source>
        <dbReference type="SAM" id="MobiDB-lite"/>
    </source>
</evidence>